<dbReference type="NCBIfam" id="TIGR04335">
    <property type="entry name" value="AmmeMemoSam_A"/>
    <property type="match status" value="1"/>
</dbReference>
<dbReference type="InterPro" id="IPR027623">
    <property type="entry name" value="AmmeMemoSam_A"/>
</dbReference>
<evidence type="ECO:0000313" key="2">
    <source>
        <dbReference type="EMBL" id="SDB80099.1"/>
    </source>
</evidence>
<dbReference type="InterPro" id="IPR036071">
    <property type="entry name" value="AMMECR1_dom_sf"/>
</dbReference>
<dbReference type="SUPFAM" id="SSF143447">
    <property type="entry name" value="AMMECR1-like"/>
    <property type="match status" value="1"/>
</dbReference>
<dbReference type="OrthoDB" id="9785549at2"/>
<evidence type="ECO:0000313" key="3">
    <source>
        <dbReference type="Proteomes" id="UP000199086"/>
    </source>
</evidence>
<accession>A0A1G6GDW7</accession>
<protein>
    <recommendedName>
        <fullName evidence="1">AMMECR1 domain-containing protein</fullName>
    </recommendedName>
</protein>
<dbReference type="STRING" id="1577474.GA0111570_101374"/>
<dbReference type="Gene3D" id="3.30.700.20">
    <property type="entry name" value="Hypothetical protein ph0010, domain 1"/>
    <property type="match status" value="1"/>
</dbReference>
<dbReference type="InterPro" id="IPR002733">
    <property type="entry name" value="AMMECR1_domain"/>
</dbReference>
<keyword evidence="3" id="KW-1185">Reference proteome</keyword>
<dbReference type="AlphaFoldDB" id="A0A1G6GDW7"/>
<dbReference type="InterPro" id="IPR027485">
    <property type="entry name" value="AMMECR1_N"/>
</dbReference>
<organism evidence="2 3">
    <name type="scientific">Raineyella antarctica</name>
    <dbReference type="NCBI Taxonomy" id="1577474"/>
    <lineage>
        <taxon>Bacteria</taxon>
        <taxon>Bacillati</taxon>
        <taxon>Actinomycetota</taxon>
        <taxon>Actinomycetes</taxon>
        <taxon>Propionibacteriales</taxon>
        <taxon>Propionibacteriaceae</taxon>
        <taxon>Raineyella</taxon>
    </lineage>
</organism>
<dbReference type="Pfam" id="PF01871">
    <property type="entry name" value="AMMECR1"/>
    <property type="match status" value="1"/>
</dbReference>
<gene>
    <name evidence="2" type="ORF">GA0111570_101374</name>
</gene>
<dbReference type="Proteomes" id="UP000199086">
    <property type="component" value="Unassembled WGS sequence"/>
</dbReference>
<dbReference type="Gene3D" id="3.30.1490.150">
    <property type="entry name" value="Hypothetical protein ph0010, domain 2"/>
    <property type="match status" value="1"/>
</dbReference>
<dbReference type="EMBL" id="FMYF01000001">
    <property type="protein sequence ID" value="SDB80099.1"/>
    <property type="molecule type" value="Genomic_DNA"/>
</dbReference>
<evidence type="ECO:0000259" key="1">
    <source>
        <dbReference type="PROSITE" id="PS51112"/>
    </source>
</evidence>
<sequence length="185" mass="20302">MFPDDMGPVLLPLARAAIADRLHLPGPEVPAADWLAEPGASFVTLHLAGRLRGCIGTLEAYRSLGEDTAANARAAAFADPRFPALTVREYAGIEVEVSVLSALEPVPYDDEDDLLGRLRPGIDGVVLRAGRRRGTFLPQVWDQLPDPSRFLDHLRRKAGLPGNGWDPAWQVDRYTVRRWSEQTAA</sequence>
<name>A0A1G6GDW7_9ACTN</name>
<dbReference type="PROSITE" id="PS51112">
    <property type="entry name" value="AMMECR1"/>
    <property type="match status" value="1"/>
</dbReference>
<dbReference type="RefSeq" id="WP_092605760.1">
    <property type="nucleotide sequence ID" value="NZ_FMYF01000001.1"/>
</dbReference>
<reference evidence="2 3" key="1">
    <citation type="submission" date="2016-06" db="EMBL/GenBank/DDBJ databases">
        <authorList>
            <person name="Olsen C.W."/>
            <person name="Carey S."/>
            <person name="Hinshaw L."/>
            <person name="Karasin A.I."/>
        </authorList>
    </citation>
    <scope>NUCLEOTIDE SEQUENCE [LARGE SCALE GENOMIC DNA]</scope>
    <source>
        <strain evidence="2 3">LZ-22</strain>
    </source>
</reference>
<feature type="domain" description="AMMECR1" evidence="1">
    <location>
        <begin position="1"/>
        <end position="185"/>
    </location>
</feature>
<dbReference type="PANTHER" id="PTHR13016">
    <property type="entry name" value="AMMECR1 HOMOLOG"/>
    <property type="match status" value="1"/>
</dbReference>
<dbReference type="PANTHER" id="PTHR13016:SF0">
    <property type="entry name" value="AMME SYNDROME CANDIDATE GENE 1 PROTEIN"/>
    <property type="match status" value="1"/>
</dbReference>
<proteinExistence type="predicted"/>
<dbReference type="InterPro" id="IPR023473">
    <property type="entry name" value="AMMECR1"/>
</dbReference>